<name>A0A7X2TH59_9FIRM</name>
<organism evidence="5 6">
    <name type="scientific">Stecheria intestinalis</name>
    <dbReference type="NCBI Taxonomy" id="2606630"/>
    <lineage>
        <taxon>Bacteria</taxon>
        <taxon>Bacillati</taxon>
        <taxon>Bacillota</taxon>
        <taxon>Erysipelotrichia</taxon>
        <taxon>Erysipelotrichales</taxon>
        <taxon>Erysipelotrichaceae</taxon>
        <taxon>Stecheria</taxon>
    </lineage>
</organism>
<dbReference type="InterPro" id="IPR009061">
    <property type="entry name" value="DNA-bd_dom_put_sf"/>
</dbReference>
<dbReference type="GO" id="GO:0003677">
    <property type="term" value="F:DNA binding"/>
    <property type="evidence" value="ECO:0007669"/>
    <property type="project" value="UniProtKB-KW"/>
</dbReference>
<evidence type="ECO:0000256" key="3">
    <source>
        <dbReference type="ARBA" id="ARBA00023163"/>
    </source>
</evidence>
<sequence length="239" mass="26884">MNILEASRATGVSRDMIRFYEKKGILSPARNPGNHYREYGMHEIHQIILARQYNSMGVDLDTIAKMFREQDLLQAETELSQGIAQLQEEAEWAAERLENAKRLQALFPLLKQENMQEISERPASCYLPGTGNSSSAGLPVVRLHLGETFFQDLGIICWRSPRKNEKAGIALAPGIYLRKLVRHSASELFSRKEAEELKEGCRKDGWDIGPDFFISQVLCGQGDAHPDLLCIEAAAQPSR</sequence>
<evidence type="ECO:0000259" key="4">
    <source>
        <dbReference type="PROSITE" id="PS50937"/>
    </source>
</evidence>
<keyword evidence="3" id="KW-0804">Transcription</keyword>
<keyword evidence="6" id="KW-1185">Reference proteome</keyword>
<dbReference type="InterPro" id="IPR047057">
    <property type="entry name" value="MerR_fam"/>
</dbReference>
<dbReference type="EMBL" id="VUMN01000033">
    <property type="protein sequence ID" value="MSS59463.1"/>
    <property type="molecule type" value="Genomic_DNA"/>
</dbReference>
<dbReference type="GO" id="GO:0003700">
    <property type="term" value="F:DNA-binding transcription factor activity"/>
    <property type="evidence" value="ECO:0007669"/>
    <property type="project" value="InterPro"/>
</dbReference>
<dbReference type="AlphaFoldDB" id="A0A7X2TH59"/>
<dbReference type="PROSITE" id="PS50937">
    <property type="entry name" value="HTH_MERR_2"/>
    <property type="match status" value="1"/>
</dbReference>
<dbReference type="InterPro" id="IPR000551">
    <property type="entry name" value="MerR-type_HTH_dom"/>
</dbReference>
<evidence type="ECO:0000313" key="6">
    <source>
        <dbReference type="Proteomes" id="UP000461880"/>
    </source>
</evidence>
<dbReference type="SMART" id="SM00422">
    <property type="entry name" value="HTH_MERR"/>
    <property type="match status" value="1"/>
</dbReference>
<accession>A0A7X2TH59</accession>
<comment type="caution">
    <text evidence="5">The sequence shown here is derived from an EMBL/GenBank/DDBJ whole genome shotgun (WGS) entry which is preliminary data.</text>
</comment>
<protein>
    <submittedName>
        <fullName evidence="5">MerR family transcriptional regulator</fullName>
    </submittedName>
</protein>
<feature type="domain" description="HTH merR-type" evidence="4">
    <location>
        <begin position="1"/>
        <end position="69"/>
    </location>
</feature>
<dbReference type="CDD" id="cd00592">
    <property type="entry name" value="HTH_MerR-like"/>
    <property type="match status" value="1"/>
</dbReference>
<keyword evidence="1" id="KW-0805">Transcription regulation</keyword>
<keyword evidence="2" id="KW-0238">DNA-binding</keyword>
<evidence type="ECO:0000256" key="1">
    <source>
        <dbReference type="ARBA" id="ARBA00023015"/>
    </source>
</evidence>
<dbReference type="RefSeq" id="WP_154505716.1">
    <property type="nucleotide sequence ID" value="NZ_VUMN01000033.1"/>
</dbReference>
<dbReference type="SUPFAM" id="SSF46955">
    <property type="entry name" value="Putative DNA-binding domain"/>
    <property type="match status" value="1"/>
</dbReference>
<dbReference type="Pfam" id="PF13411">
    <property type="entry name" value="MerR_1"/>
    <property type="match status" value="1"/>
</dbReference>
<evidence type="ECO:0000256" key="2">
    <source>
        <dbReference type="ARBA" id="ARBA00023125"/>
    </source>
</evidence>
<dbReference type="Gene3D" id="1.10.1660.10">
    <property type="match status" value="1"/>
</dbReference>
<proteinExistence type="predicted"/>
<dbReference type="PANTHER" id="PTHR30204:SF94">
    <property type="entry name" value="HEAVY METAL-DEPENDENT TRANSCRIPTIONAL REGULATOR HI_0293-RELATED"/>
    <property type="match status" value="1"/>
</dbReference>
<evidence type="ECO:0000313" key="5">
    <source>
        <dbReference type="EMBL" id="MSS59463.1"/>
    </source>
</evidence>
<reference evidence="5 6" key="1">
    <citation type="submission" date="2019-08" db="EMBL/GenBank/DDBJ databases">
        <title>In-depth cultivation of the pig gut microbiome towards novel bacterial diversity and tailored functional studies.</title>
        <authorList>
            <person name="Wylensek D."/>
            <person name="Hitch T.C.A."/>
            <person name="Clavel T."/>
        </authorList>
    </citation>
    <scope>NUCLEOTIDE SEQUENCE [LARGE SCALE GENOMIC DNA]</scope>
    <source>
        <strain evidence="5 6">Oil+RF-744-GAM-WT-6</strain>
    </source>
</reference>
<dbReference type="Proteomes" id="UP000461880">
    <property type="component" value="Unassembled WGS sequence"/>
</dbReference>
<dbReference type="PANTHER" id="PTHR30204">
    <property type="entry name" value="REDOX-CYCLING DRUG-SENSING TRANSCRIPTIONAL ACTIVATOR SOXR"/>
    <property type="match status" value="1"/>
</dbReference>
<gene>
    <name evidence="5" type="ORF">FYJ51_11230</name>
</gene>